<dbReference type="EMBL" id="MAPZ01000011">
    <property type="protein sequence ID" value="OBY11532.1"/>
    <property type="molecule type" value="Genomic_DNA"/>
</dbReference>
<sequence>MKVTVIAKNIELTPALKEMVEKKISKLEKYFGPNVEARATLSVQKNRQRVEVTIPFNGVILRGEEVTDDMYKSIDLVEEKLVRQIRKQRTKLSRKNNSGSLRYPEFNSLEFKNEDTDEDTSRIVKTKSFNVKPMSADEAVLQMELLGHSFFVYQDADTNNVSVVYKRKDGNYGLIEPEYK</sequence>
<comment type="caution">
    <text evidence="5">The sequence shown here is derived from an EMBL/GenBank/DDBJ whole genome shotgun (WGS) entry which is preliminary data.</text>
</comment>
<comment type="similarity">
    <text evidence="3">Belongs to the HPF/YfiA ribosome-associated protein family. Long HPF subfamily.</text>
</comment>
<dbReference type="InterPro" id="IPR038416">
    <property type="entry name" value="Ribosom_S30AE_C_sf"/>
</dbReference>
<dbReference type="NCBIfam" id="TIGR00741">
    <property type="entry name" value="yfiA"/>
    <property type="match status" value="1"/>
</dbReference>
<keyword evidence="2 3" id="KW-0810">Translation regulation</keyword>
<evidence type="ECO:0000313" key="5">
    <source>
        <dbReference type="EMBL" id="OBY11532.1"/>
    </source>
</evidence>
<dbReference type="OrthoDB" id="9794975at2"/>
<dbReference type="RefSeq" id="WP_027097044.1">
    <property type="nucleotide sequence ID" value="NZ_CABHIH010000002.1"/>
</dbReference>
<evidence type="ECO:0000256" key="1">
    <source>
        <dbReference type="ARBA" id="ARBA00022490"/>
    </source>
</evidence>
<dbReference type="InterPro" id="IPR050574">
    <property type="entry name" value="HPF/YfiA_ribosome-assoc"/>
</dbReference>
<dbReference type="PANTHER" id="PTHR33231:SF1">
    <property type="entry name" value="30S RIBOSOMAL PROTEIN"/>
    <property type="match status" value="1"/>
</dbReference>
<dbReference type="HAMAP" id="MF_00839">
    <property type="entry name" value="HPF"/>
    <property type="match status" value="1"/>
</dbReference>
<evidence type="ECO:0000259" key="4">
    <source>
        <dbReference type="Pfam" id="PF16321"/>
    </source>
</evidence>
<dbReference type="PANTHER" id="PTHR33231">
    <property type="entry name" value="30S RIBOSOMAL PROTEIN"/>
    <property type="match status" value="1"/>
</dbReference>
<dbReference type="Pfam" id="PF02482">
    <property type="entry name" value="Ribosomal_S30AE"/>
    <property type="match status" value="1"/>
</dbReference>
<dbReference type="InterPro" id="IPR032528">
    <property type="entry name" value="Ribosom_S30AE_C"/>
</dbReference>
<dbReference type="SUPFAM" id="SSF69754">
    <property type="entry name" value="Ribosome binding protein Y (YfiA homologue)"/>
    <property type="match status" value="1"/>
</dbReference>
<dbReference type="Gene3D" id="3.30.505.50">
    <property type="entry name" value="Sigma 54 modulation/S30EA ribosomal protein, C-terminal domain"/>
    <property type="match status" value="1"/>
</dbReference>
<dbReference type="InterPro" id="IPR003489">
    <property type="entry name" value="RHF/RaiA"/>
</dbReference>
<dbReference type="GeneID" id="42774875"/>
<dbReference type="GO" id="GO:0045900">
    <property type="term" value="P:negative regulation of translational elongation"/>
    <property type="evidence" value="ECO:0007669"/>
    <property type="project" value="TreeGrafter"/>
</dbReference>
<accession>A0A173XKM9</accession>
<keyword evidence="1 3" id="KW-0963">Cytoplasm</keyword>
<dbReference type="InterPro" id="IPR036567">
    <property type="entry name" value="RHF-like"/>
</dbReference>
<dbReference type="Gene3D" id="3.30.160.100">
    <property type="entry name" value="Ribosome hibernation promotion factor-like"/>
    <property type="match status" value="1"/>
</dbReference>
<dbReference type="CDD" id="cd00552">
    <property type="entry name" value="RaiA"/>
    <property type="match status" value="1"/>
</dbReference>
<dbReference type="GO" id="GO:0043024">
    <property type="term" value="F:ribosomal small subunit binding"/>
    <property type="evidence" value="ECO:0007669"/>
    <property type="project" value="TreeGrafter"/>
</dbReference>
<organism evidence="5 6">
    <name type="scientific">Clostridium paraputrificum</name>
    <dbReference type="NCBI Taxonomy" id="29363"/>
    <lineage>
        <taxon>Bacteria</taxon>
        <taxon>Bacillati</taxon>
        <taxon>Bacillota</taxon>
        <taxon>Clostridia</taxon>
        <taxon>Eubacteriales</taxon>
        <taxon>Clostridiaceae</taxon>
        <taxon>Clostridium</taxon>
    </lineage>
</organism>
<comment type="function">
    <text evidence="3">Required for dimerization of active 70S ribosomes into 100S ribosomes in stationary phase; 100S ribosomes are translationally inactive and sometimes present during exponential growth.</text>
</comment>
<dbReference type="InterPro" id="IPR034694">
    <property type="entry name" value="HPF_long/plastid"/>
</dbReference>
<dbReference type="GO" id="GO:0022627">
    <property type="term" value="C:cytosolic small ribosomal subunit"/>
    <property type="evidence" value="ECO:0007669"/>
    <property type="project" value="TreeGrafter"/>
</dbReference>
<feature type="domain" description="Sigma 54 modulation/S30EA ribosomal protein C-terminal" evidence="4">
    <location>
        <begin position="119"/>
        <end position="174"/>
    </location>
</feature>
<comment type="subcellular location">
    <subcellularLocation>
        <location evidence="3">Cytoplasm</location>
    </subcellularLocation>
</comment>
<evidence type="ECO:0000313" key="6">
    <source>
        <dbReference type="Proteomes" id="UP000092714"/>
    </source>
</evidence>
<protein>
    <recommendedName>
        <fullName evidence="3">Ribosome hibernation promoting factor</fullName>
        <shortName evidence="3">HPF</shortName>
    </recommendedName>
</protein>
<evidence type="ECO:0000256" key="3">
    <source>
        <dbReference type="HAMAP-Rule" id="MF_00839"/>
    </source>
</evidence>
<dbReference type="eggNOG" id="COG1544">
    <property type="taxonomic scope" value="Bacteria"/>
</dbReference>
<evidence type="ECO:0000256" key="2">
    <source>
        <dbReference type="ARBA" id="ARBA00022845"/>
    </source>
</evidence>
<proteinExistence type="inferred from homology"/>
<reference evidence="5 6" key="1">
    <citation type="submission" date="2016-06" db="EMBL/GenBank/DDBJ databases">
        <authorList>
            <person name="Kjaerup R.B."/>
            <person name="Dalgaard T.S."/>
            <person name="Juul-Madsen H.R."/>
        </authorList>
    </citation>
    <scope>NUCLEOTIDE SEQUENCE [LARGE SCALE GENOMIC DNA]</scope>
    <source>
        <strain evidence="5 6">373-A1</strain>
    </source>
</reference>
<dbReference type="Pfam" id="PF16321">
    <property type="entry name" value="Ribosom_S30AE_C"/>
    <property type="match status" value="1"/>
</dbReference>
<dbReference type="Proteomes" id="UP000092714">
    <property type="component" value="Unassembled WGS sequence"/>
</dbReference>
<name>A0A173XKM9_9CLOT</name>
<keyword evidence="6" id="KW-1185">Reference proteome</keyword>
<dbReference type="FunFam" id="3.30.505.50:FF:000001">
    <property type="entry name" value="Ribosome hibernation promoting factor"/>
    <property type="match status" value="1"/>
</dbReference>
<comment type="subunit">
    <text evidence="3">Interacts with 100S ribosomes.</text>
</comment>
<dbReference type="AlphaFoldDB" id="A0A173XKM9"/>
<gene>
    <name evidence="3" type="primary">hpf</name>
    <name evidence="5" type="ORF">CP373A1_03805</name>
</gene>